<sequence length="122" mass="13453">MQEWTYSPTAVTVPQLMLDPYRCGFDAHTALGEAETQGQWGDEDWRVPPQARTEEEAPWSAPDPDPRQPLALAPADRRRLELHAALVRAGVAPAPGDLHAVAVLSTLDDTVNDAVRRWIAAY</sequence>
<proteinExistence type="predicted"/>
<reference evidence="3" key="1">
    <citation type="submission" date="2016-11" db="EMBL/GenBank/DDBJ databases">
        <authorList>
            <person name="Schniete J.K."/>
            <person name="Salih T."/>
            <person name="Algora Gallardo L."/>
            <person name="Martinez Fernandez S."/>
            <person name="Herron P.R."/>
        </authorList>
    </citation>
    <scope>NUCLEOTIDE SEQUENCE [LARGE SCALE GENOMIC DNA]</scope>
    <source>
        <strain evidence="3">DSM 41896</strain>
    </source>
</reference>
<organism evidence="2 3">
    <name type="scientific">Streptomyces phaeoluteigriseus</name>
    <dbReference type="NCBI Taxonomy" id="114686"/>
    <lineage>
        <taxon>Bacteria</taxon>
        <taxon>Bacillati</taxon>
        <taxon>Actinomycetota</taxon>
        <taxon>Actinomycetes</taxon>
        <taxon>Kitasatosporales</taxon>
        <taxon>Streptomycetaceae</taxon>
        <taxon>Streptomyces</taxon>
        <taxon>Streptomyces aurantiacus group</taxon>
    </lineage>
</organism>
<protein>
    <submittedName>
        <fullName evidence="2">Uncharacterized protein</fullName>
    </submittedName>
</protein>
<gene>
    <name evidence="2" type="ORF">BM536_017525</name>
</gene>
<comment type="caution">
    <text evidence="2">The sequence shown here is derived from an EMBL/GenBank/DDBJ whole genome shotgun (WGS) entry which is preliminary data.</text>
</comment>
<evidence type="ECO:0000313" key="2">
    <source>
        <dbReference type="EMBL" id="OQD55131.1"/>
    </source>
</evidence>
<evidence type="ECO:0000256" key="1">
    <source>
        <dbReference type="SAM" id="MobiDB-lite"/>
    </source>
</evidence>
<dbReference type="Proteomes" id="UP000184286">
    <property type="component" value="Unassembled WGS sequence"/>
</dbReference>
<accession>A0A1V6MRP2</accession>
<dbReference type="RefSeq" id="WP_094103172.1">
    <property type="nucleotide sequence ID" value="NZ_MPOH02000014.1"/>
</dbReference>
<dbReference type="EMBL" id="MPOH02000014">
    <property type="protein sequence ID" value="OQD55131.1"/>
    <property type="molecule type" value="Genomic_DNA"/>
</dbReference>
<evidence type="ECO:0000313" key="3">
    <source>
        <dbReference type="Proteomes" id="UP000184286"/>
    </source>
</evidence>
<feature type="region of interest" description="Disordered" evidence="1">
    <location>
        <begin position="33"/>
        <end position="71"/>
    </location>
</feature>
<dbReference type="OrthoDB" id="4231060at2"/>
<reference evidence="2 3" key="2">
    <citation type="submission" date="2017-02" db="EMBL/GenBank/DDBJ databases">
        <title>Draft genome sequence of Streptomyces phaeoluteigriseus type strain DSM41896.</title>
        <authorList>
            <person name="Salih T.S."/>
            <person name="Algora Gallardo L."/>
            <person name="Melo Santos T."/>
            <person name="Filgueira Martinez S."/>
            <person name="Herron P.R."/>
        </authorList>
    </citation>
    <scope>NUCLEOTIDE SEQUENCE [LARGE SCALE GENOMIC DNA]</scope>
    <source>
        <strain evidence="2 3">DSM 41896</strain>
    </source>
</reference>
<name>A0A1V6MRP2_9ACTN</name>
<dbReference type="AlphaFoldDB" id="A0A1V6MRP2"/>